<keyword evidence="3" id="KW-1185">Reference proteome</keyword>
<dbReference type="RefSeq" id="WP_343786906.1">
    <property type="nucleotide sequence ID" value="NZ_BAAAFH010000011.1"/>
</dbReference>
<evidence type="ECO:0000313" key="2">
    <source>
        <dbReference type="EMBL" id="GAA0875429.1"/>
    </source>
</evidence>
<protein>
    <recommendedName>
        <fullName evidence="1">DUF4268 domain-containing protein</fullName>
    </recommendedName>
</protein>
<name>A0ABP3Y3Z3_9FLAO</name>
<reference evidence="3" key="1">
    <citation type="journal article" date="2019" name="Int. J. Syst. Evol. Microbiol.">
        <title>The Global Catalogue of Microorganisms (GCM) 10K type strain sequencing project: providing services to taxonomists for standard genome sequencing and annotation.</title>
        <authorList>
            <consortium name="The Broad Institute Genomics Platform"/>
            <consortium name="The Broad Institute Genome Sequencing Center for Infectious Disease"/>
            <person name="Wu L."/>
            <person name="Ma J."/>
        </authorList>
    </citation>
    <scope>NUCLEOTIDE SEQUENCE [LARGE SCALE GENOMIC DNA]</scope>
    <source>
        <strain evidence="3">JCM 16083</strain>
    </source>
</reference>
<gene>
    <name evidence="2" type="ORF">GCM10009118_18380</name>
</gene>
<dbReference type="InterPro" id="IPR025364">
    <property type="entry name" value="DUF4268"/>
</dbReference>
<dbReference type="Pfam" id="PF14088">
    <property type="entry name" value="DUF4268"/>
    <property type="match status" value="1"/>
</dbReference>
<sequence length="154" mass="18529">MFTREQVKEYKTAFWEKFRQKMEKQRSATGKRKNWLHYRSNIKGIFFRLEATGKEAFFAIDIQMKDEGVRDIVWEQFMETRLLLESTIGNEMVCLPSYSLTTDTISHRMQWTLEGVNLFNESDHERIMDFLAEKIKGLDEYWADFFDLFYSLCS</sequence>
<accession>A0ABP3Y3Z3</accession>
<organism evidence="2 3">
    <name type="scientific">Wandonia haliotis</name>
    <dbReference type="NCBI Taxonomy" id="574963"/>
    <lineage>
        <taxon>Bacteria</taxon>
        <taxon>Pseudomonadati</taxon>
        <taxon>Bacteroidota</taxon>
        <taxon>Flavobacteriia</taxon>
        <taxon>Flavobacteriales</taxon>
        <taxon>Crocinitomicaceae</taxon>
        <taxon>Wandonia</taxon>
    </lineage>
</organism>
<proteinExistence type="predicted"/>
<dbReference type="EMBL" id="BAAAFH010000011">
    <property type="protein sequence ID" value="GAA0875429.1"/>
    <property type="molecule type" value="Genomic_DNA"/>
</dbReference>
<evidence type="ECO:0000313" key="3">
    <source>
        <dbReference type="Proteomes" id="UP001501126"/>
    </source>
</evidence>
<evidence type="ECO:0000259" key="1">
    <source>
        <dbReference type="Pfam" id="PF14088"/>
    </source>
</evidence>
<dbReference type="Proteomes" id="UP001501126">
    <property type="component" value="Unassembled WGS sequence"/>
</dbReference>
<feature type="domain" description="DUF4268" evidence="1">
    <location>
        <begin position="11"/>
        <end position="144"/>
    </location>
</feature>
<comment type="caution">
    <text evidence="2">The sequence shown here is derived from an EMBL/GenBank/DDBJ whole genome shotgun (WGS) entry which is preliminary data.</text>
</comment>